<proteinExistence type="predicted"/>
<comment type="caution">
    <text evidence="2">The sequence shown here is derived from an EMBL/GenBank/DDBJ whole genome shotgun (WGS) entry which is preliminary data.</text>
</comment>
<organism evidence="2 3">
    <name type="scientific">Cyclospora cayetanensis</name>
    <dbReference type="NCBI Taxonomy" id="88456"/>
    <lineage>
        <taxon>Eukaryota</taxon>
        <taxon>Sar</taxon>
        <taxon>Alveolata</taxon>
        <taxon>Apicomplexa</taxon>
        <taxon>Conoidasida</taxon>
        <taxon>Coccidia</taxon>
        <taxon>Eucoccidiorida</taxon>
        <taxon>Eimeriorina</taxon>
        <taxon>Eimeriidae</taxon>
        <taxon>Cyclospora</taxon>
    </lineage>
</organism>
<protein>
    <submittedName>
        <fullName evidence="2">Uncharacterized protein</fullName>
    </submittedName>
</protein>
<feature type="compositionally biased region" description="Polar residues" evidence="1">
    <location>
        <begin position="380"/>
        <end position="394"/>
    </location>
</feature>
<dbReference type="VEuPathDB" id="ToxoDB:cyc_07799"/>
<feature type="region of interest" description="Disordered" evidence="1">
    <location>
        <begin position="143"/>
        <end position="284"/>
    </location>
</feature>
<sequence>MSLSAPGMGSVSEEERSSKLLSEVLLGQTAISACIAALEVVQSVLHQGVEVPQDLVGSVILLLDSARINRRQRIITDSRVCAVVAECQAAANYQSIFYEEGAAKAQLVPLSEGEEYQVLTEGLTPLLLDVHKAAEGVLQSVLPPGSQPVQAPLQDGAAADQTVQAGGETLDSTSSTPGGAQGPLLSTVLGDSSAPPPSAPVPDSQAHYHTGDGSTLDLLAGMSLGTTSPMFPAPPPTSSPSHPVSVGQVVLPTTSSSGTSSQAPSSLLGPLVSQLPHGAHPDHSQTSLGLSSLYVDLHSQGPFFGAPLGTPLPSEAGTQGAPLRGPFHGHAIGMPLPSETETPTQWTPHLGPFSGPASVLPPPTTTAASAPTPLEGAVGSSPSGESPTDATGDSPQDDGHQSAQ</sequence>
<feature type="region of interest" description="Disordered" evidence="1">
    <location>
        <begin position="308"/>
        <end position="404"/>
    </location>
</feature>
<dbReference type="EMBL" id="JROU02002102">
    <property type="protein sequence ID" value="OEH74162.1"/>
    <property type="molecule type" value="Genomic_DNA"/>
</dbReference>
<evidence type="ECO:0000313" key="2">
    <source>
        <dbReference type="EMBL" id="OEH74162.1"/>
    </source>
</evidence>
<reference evidence="2 3" key="1">
    <citation type="journal article" date="2016" name="BMC Genomics">
        <title>Comparative genomics reveals Cyclospora cayetanensis possesses coccidia-like metabolism and invasion components but unique surface antigens.</title>
        <authorList>
            <person name="Liu S."/>
            <person name="Wang L."/>
            <person name="Zheng H."/>
            <person name="Xu Z."/>
            <person name="Roellig D.M."/>
            <person name="Li N."/>
            <person name="Frace M.A."/>
            <person name="Tang K."/>
            <person name="Arrowood M.J."/>
            <person name="Moss D.M."/>
            <person name="Zhang L."/>
            <person name="Feng Y."/>
            <person name="Xiao L."/>
        </authorList>
    </citation>
    <scope>NUCLEOTIDE SEQUENCE [LARGE SCALE GENOMIC DNA]</scope>
    <source>
        <strain evidence="2 3">CHN_HEN01</strain>
    </source>
</reference>
<feature type="compositionally biased region" description="Low complexity" evidence="1">
    <location>
        <begin position="253"/>
        <end position="266"/>
    </location>
</feature>
<dbReference type="Proteomes" id="UP000095192">
    <property type="component" value="Unassembled WGS sequence"/>
</dbReference>
<keyword evidence="3" id="KW-1185">Reference proteome</keyword>
<dbReference type="InParanoid" id="A0A1D3CSJ6"/>
<gene>
    <name evidence="2" type="ORF">cyc_07799</name>
</gene>
<name>A0A1D3CSJ6_9EIME</name>
<accession>A0A1D3CSJ6</accession>
<evidence type="ECO:0000313" key="3">
    <source>
        <dbReference type="Proteomes" id="UP000095192"/>
    </source>
</evidence>
<feature type="compositionally biased region" description="Low complexity" evidence="1">
    <location>
        <begin position="365"/>
        <end position="374"/>
    </location>
</feature>
<evidence type="ECO:0000256" key="1">
    <source>
        <dbReference type="SAM" id="MobiDB-lite"/>
    </source>
</evidence>
<dbReference type="AlphaFoldDB" id="A0A1D3CSJ6"/>